<dbReference type="PANTHER" id="PTHR43561:SF3">
    <property type="entry name" value="HYDROXYACYL-COENZYME A DEHYDROGENASE, MITOCHONDRIAL"/>
    <property type="match status" value="1"/>
</dbReference>
<dbReference type="Gene3D" id="1.10.1040.10">
    <property type="entry name" value="N-(1-d-carboxylethyl)-l-norvaline Dehydrogenase, domain 2"/>
    <property type="match status" value="1"/>
</dbReference>
<keyword evidence="5" id="KW-0560">Oxidoreductase</keyword>
<feature type="binding site" evidence="12">
    <location>
        <position position="82"/>
    </location>
    <ligand>
        <name>CoA</name>
        <dbReference type="ChEBI" id="CHEBI:57287"/>
    </ligand>
</feature>
<dbReference type="InterPro" id="IPR008927">
    <property type="entry name" value="6-PGluconate_DH-like_C_sf"/>
</dbReference>
<feature type="region of interest" description="Disordered" evidence="13">
    <location>
        <begin position="1"/>
        <end position="22"/>
    </location>
</feature>
<evidence type="ECO:0000256" key="7">
    <source>
        <dbReference type="ARBA" id="ARBA00023098"/>
    </source>
</evidence>
<evidence type="ECO:0000313" key="17">
    <source>
        <dbReference type="Proteomes" id="UP000279236"/>
    </source>
</evidence>
<dbReference type="Pfam" id="PF00725">
    <property type="entry name" value="3HCDH"/>
    <property type="match status" value="1"/>
</dbReference>
<evidence type="ECO:0000256" key="1">
    <source>
        <dbReference type="ARBA" id="ARBA00004305"/>
    </source>
</evidence>
<evidence type="ECO:0000256" key="3">
    <source>
        <dbReference type="ARBA" id="ARBA00009463"/>
    </source>
</evidence>
<dbReference type="GO" id="GO:0005759">
    <property type="term" value="C:mitochondrial matrix"/>
    <property type="evidence" value="ECO:0007669"/>
    <property type="project" value="UniProtKB-SubCell"/>
</dbReference>
<evidence type="ECO:0000256" key="4">
    <source>
        <dbReference type="ARBA" id="ARBA00022832"/>
    </source>
</evidence>
<evidence type="ECO:0000256" key="11">
    <source>
        <dbReference type="PIRSR" id="PIRSR000105-2"/>
    </source>
</evidence>
<comment type="catalytic activity">
    <reaction evidence="9">
        <text>a (3S)-3-hydroxyacyl-CoA + NAD(+) = a 3-oxoacyl-CoA + NADH + H(+)</text>
        <dbReference type="Rhea" id="RHEA:22432"/>
        <dbReference type="ChEBI" id="CHEBI:15378"/>
        <dbReference type="ChEBI" id="CHEBI:57318"/>
        <dbReference type="ChEBI" id="CHEBI:57540"/>
        <dbReference type="ChEBI" id="CHEBI:57945"/>
        <dbReference type="ChEBI" id="CHEBI:90726"/>
        <dbReference type="EC" id="1.1.1.35"/>
    </reaction>
</comment>
<feature type="binding site" evidence="11">
    <location>
        <position position="311"/>
    </location>
    <ligand>
        <name>NAD(+)</name>
        <dbReference type="ChEBI" id="CHEBI:57540"/>
    </ligand>
</feature>
<comment type="pathway">
    <text evidence="2">Lipid metabolism; fatty acid beta-oxidation.</text>
</comment>
<dbReference type="SUPFAM" id="SSF51735">
    <property type="entry name" value="NAD(P)-binding Rossmann-fold domains"/>
    <property type="match status" value="1"/>
</dbReference>
<name>A0A427XFA9_9TREE</name>
<dbReference type="Gene3D" id="3.40.50.720">
    <property type="entry name" value="NAD(P)-binding Rossmann-like Domain"/>
    <property type="match status" value="1"/>
</dbReference>
<accession>A0A427XFA9</accession>
<feature type="binding site" evidence="11">
    <location>
        <begin position="36"/>
        <end position="41"/>
    </location>
    <ligand>
        <name>NAD(+)</name>
        <dbReference type="ChEBI" id="CHEBI:57540"/>
    </ligand>
</feature>
<feature type="domain" description="3-hydroxyacyl-CoA dehydrogenase NAD binding" evidence="15">
    <location>
        <begin position="32"/>
        <end position="215"/>
    </location>
</feature>
<dbReference type="FunFam" id="3.40.50.720:FF:000009">
    <property type="entry name" value="Fatty oxidation complex, alpha subunit"/>
    <property type="match status" value="1"/>
</dbReference>
<evidence type="ECO:0008006" key="18">
    <source>
        <dbReference type="Google" id="ProtNLM"/>
    </source>
</evidence>
<keyword evidence="8" id="KW-0496">Mitochondrion</keyword>
<feature type="site" description="Important for catalytic activity" evidence="10">
    <location>
        <position position="171"/>
    </location>
</feature>
<dbReference type="STRING" id="105984.A0A427XFA9"/>
<evidence type="ECO:0000256" key="10">
    <source>
        <dbReference type="PIRSR" id="PIRSR000105-1"/>
    </source>
</evidence>
<keyword evidence="6 11" id="KW-0520">NAD</keyword>
<feature type="binding site" evidence="12">
    <location>
        <position position="75"/>
    </location>
    <ligand>
        <name>CoA</name>
        <dbReference type="ChEBI" id="CHEBI:57287"/>
    </ligand>
</feature>
<dbReference type="InterPro" id="IPR013328">
    <property type="entry name" value="6PGD_dom2"/>
</dbReference>
<dbReference type="PIRSF" id="PIRSF000105">
    <property type="entry name" value="HCDH"/>
    <property type="match status" value="1"/>
</dbReference>
<feature type="binding site" evidence="11">
    <location>
        <position position="126"/>
    </location>
    <ligand>
        <name>NAD(+)</name>
        <dbReference type="ChEBI" id="CHEBI:57540"/>
    </ligand>
</feature>
<dbReference type="SUPFAM" id="SSF48179">
    <property type="entry name" value="6-phosphogluconate dehydrogenase C-terminal domain-like"/>
    <property type="match status" value="1"/>
</dbReference>
<dbReference type="OrthoDB" id="5958943at2759"/>
<dbReference type="Proteomes" id="UP000279236">
    <property type="component" value="Unassembled WGS sequence"/>
</dbReference>
<feature type="binding site" evidence="11">
    <location>
        <position position="59"/>
    </location>
    <ligand>
        <name>NAD(+)</name>
        <dbReference type="ChEBI" id="CHEBI:57540"/>
    </ligand>
</feature>
<sequence>MPVGPAPPIPTKVAVPRPGKRGSGPAAGINVVAVFGAGLMGSGIAQVAAQAGYTVNLADVSDKAVQNGMKIIARSVARVAKKVAPGQEDEYVKTVLGNLRPTTDPSVAVGNAEIVIESIVENIELKQNLMAALDKHAKPDSIFATNTSALLVKEVSEKCPAARKARFGGLHFFNPVPVMRLVEVIRSDTMEDAAYDRLFEFGESLGKVAVKCKDTPGFIVNRILAAYNREATMVVERGDASFEDVDKAMELGAGYPMGPFKLFDYVGLDTCNLIGMSWAIRAAQGLVPESMVDPPSNMIPELVEEGHFGRKTGRGFYDYSKEKNKLR</sequence>
<dbReference type="GeneID" id="39587693"/>
<comment type="subcellular location">
    <subcellularLocation>
        <location evidence="1">Mitochondrion matrix</location>
    </subcellularLocation>
</comment>
<comment type="similarity">
    <text evidence="3">Belongs to the 3-hydroxyacyl-CoA dehydrogenase family.</text>
</comment>
<organism evidence="16 17">
    <name type="scientific">Apiotrichum porosum</name>
    <dbReference type="NCBI Taxonomy" id="105984"/>
    <lineage>
        <taxon>Eukaryota</taxon>
        <taxon>Fungi</taxon>
        <taxon>Dikarya</taxon>
        <taxon>Basidiomycota</taxon>
        <taxon>Agaricomycotina</taxon>
        <taxon>Tremellomycetes</taxon>
        <taxon>Trichosporonales</taxon>
        <taxon>Trichosporonaceae</taxon>
        <taxon>Apiotrichum</taxon>
    </lineage>
</organism>
<evidence type="ECO:0000256" key="12">
    <source>
        <dbReference type="PIRSR" id="PIRSR000105-3"/>
    </source>
</evidence>
<evidence type="ECO:0000256" key="8">
    <source>
        <dbReference type="ARBA" id="ARBA00023128"/>
    </source>
</evidence>
<feature type="compositionally biased region" description="Pro residues" evidence="13">
    <location>
        <begin position="1"/>
        <end position="10"/>
    </location>
</feature>
<evidence type="ECO:0000256" key="6">
    <source>
        <dbReference type="ARBA" id="ARBA00023027"/>
    </source>
</evidence>
<dbReference type="InterPro" id="IPR036291">
    <property type="entry name" value="NAD(P)-bd_dom_sf"/>
</dbReference>
<proteinExistence type="inferred from homology"/>
<feature type="binding site" evidence="11">
    <location>
        <position position="148"/>
    </location>
    <ligand>
        <name>NAD(+)</name>
        <dbReference type="ChEBI" id="CHEBI:57540"/>
    </ligand>
</feature>
<dbReference type="InterPro" id="IPR006108">
    <property type="entry name" value="3HC_DH_C"/>
</dbReference>
<dbReference type="Pfam" id="PF02737">
    <property type="entry name" value="3HCDH_N"/>
    <property type="match status" value="1"/>
</dbReference>
<dbReference type="InterPro" id="IPR052242">
    <property type="entry name" value="Mito_3-hydroxyacyl-CoA_DH"/>
</dbReference>
<feature type="binding site" evidence="11">
    <location>
        <position position="174"/>
    </location>
    <ligand>
        <name>NAD(+)</name>
        <dbReference type="ChEBI" id="CHEBI:57540"/>
    </ligand>
</feature>
<evidence type="ECO:0000256" key="5">
    <source>
        <dbReference type="ARBA" id="ARBA00023002"/>
    </source>
</evidence>
<comment type="caution">
    <text evidence="16">The sequence shown here is derived from an EMBL/GenBank/DDBJ whole genome shotgun (WGS) entry which is preliminary data.</text>
</comment>
<dbReference type="GO" id="GO:0003857">
    <property type="term" value="F:(3S)-3-hydroxyacyl-CoA dehydrogenase (NAD+) activity"/>
    <property type="evidence" value="ECO:0007669"/>
    <property type="project" value="UniProtKB-EC"/>
</dbReference>
<feature type="binding site" evidence="11">
    <location>
        <position position="121"/>
    </location>
    <ligand>
        <name>NAD(+)</name>
        <dbReference type="ChEBI" id="CHEBI:57540"/>
    </ligand>
</feature>
<dbReference type="InterPro" id="IPR022694">
    <property type="entry name" value="3-OHacyl-CoA_DH"/>
</dbReference>
<protein>
    <recommendedName>
        <fullName evidence="18">3-hydroxyacyl-CoA dehydrogenase</fullName>
    </recommendedName>
</protein>
<evidence type="ECO:0000313" key="16">
    <source>
        <dbReference type="EMBL" id="RSH77590.1"/>
    </source>
</evidence>
<keyword evidence="17" id="KW-1185">Reference proteome</keyword>
<dbReference type="AlphaFoldDB" id="A0A427XFA9"/>
<evidence type="ECO:0000256" key="13">
    <source>
        <dbReference type="SAM" id="MobiDB-lite"/>
    </source>
</evidence>
<feature type="binding site" evidence="12">
    <location>
        <position position="148"/>
    </location>
    <ligand>
        <name>CoA</name>
        <dbReference type="ChEBI" id="CHEBI:57287"/>
    </ligand>
</feature>
<evidence type="ECO:0000256" key="9">
    <source>
        <dbReference type="ARBA" id="ARBA00049556"/>
    </source>
</evidence>
<evidence type="ECO:0000256" key="2">
    <source>
        <dbReference type="ARBA" id="ARBA00005005"/>
    </source>
</evidence>
<evidence type="ECO:0000259" key="15">
    <source>
        <dbReference type="Pfam" id="PF02737"/>
    </source>
</evidence>
<dbReference type="PANTHER" id="PTHR43561">
    <property type="match status" value="1"/>
</dbReference>
<dbReference type="GO" id="GO:0070403">
    <property type="term" value="F:NAD+ binding"/>
    <property type="evidence" value="ECO:0007669"/>
    <property type="project" value="InterPro"/>
</dbReference>
<keyword evidence="4" id="KW-0276">Fatty acid metabolism</keyword>
<dbReference type="GO" id="GO:0006635">
    <property type="term" value="P:fatty acid beta-oxidation"/>
    <property type="evidence" value="ECO:0007669"/>
    <property type="project" value="TreeGrafter"/>
</dbReference>
<gene>
    <name evidence="16" type="ORF">EHS24_003150</name>
</gene>
<dbReference type="RefSeq" id="XP_028472737.1">
    <property type="nucleotide sequence ID" value="XM_028618849.1"/>
</dbReference>
<evidence type="ECO:0000259" key="14">
    <source>
        <dbReference type="Pfam" id="PF00725"/>
    </source>
</evidence>
<feature type="domain" description="3-hydroxyacyl-CoA dehydrogenase C-terminal" evidence="14">
    <location>
        <begin position="217"/>
        <end position="319"/>
    </location>
</feature>
<reference evidence="16 17" key="1">
    <citation type="submission" date="2018-11" db="EMBL/GenBank/DDBJ databases">
        <title>Genome sequence of Apiotrichum porosum DSM 27194.</title>
        <authorList>
            <person name="Aliyu H."/>
            <person name="Gorte O."/>
            <person name="Ochsenreither K."/>
        </authorList>
    </citation>
    <scope>NUCLEOTIDE SEQUENCE [LARGE SCALE GENOMIC DNA]</scope>
    <source>
        <strain evidence="16 17">DSM 27194</strain>
    </source>
</reference>
<dbReference type="EMBL" id="RSCE01000015">
    <property type="protein sequence ID" value="RSH77590.1"/>
    <property type="molecule type" value="Genomic_DNA"/>
</dbReference>
<keyword evidence="7" id="KW-0443">Lipid metabolism</keyword>
<dbReference type="InterPro" id="IPR006176">
    <property type="entry name" value="3-OHacyl-CoA_DH_NAD-bd"/>
</dbReference>